<dbReference type="PANTHER" id="PTHR13847">
    <property type="entry name" value="SARCOSINE DEHYDROGENASE-RELATED"/>
    <property type="match status" value="1"/>
</dbReference>
<evidence type="ECO:0000313" key="3">
    <source>
        <dbReference type="EMBL" id="QIK41839.1"/>
    </source>
</evidence>
<name>A0A6G7VP71_9RHOB</name>
<dbReference type="GO" id="GO:0005737">
    <property type="term" value="C:cytoplasm"/>
    <property type="evidence" value="ECO:0007669"/>
    <property type="project" value="TreeGrafter"/>
</dbReference>
<dbReference type="EMBL" id="CP049811">
    <property type="protein sequence ID" value="QIK41839.1"/>
    <property type="molecule type" value="Genomic_DNA"/>
</dbReference>
<evidence type="ECO:0000313" key="4">
    <source>
        <dbReference type="Proteomes" id="UP000500791"/>
    </source>
</evidence>
<dbReference type="InterPro" id="IPR006076">
    <property type="entry name" value="FAD-dep_OxRdtase"/>
</dbReference>
<protein>
    <submittedName>
        <fullName evidence="3">FAD-binding oxidoreductase</fullName>
    </submittedName>
</protein>
<sequence length="332" mass="34712">MRQADVIVIGAGIAGLSAAAAIAPDRKVVVLEREAHPGMHATGRSAALFFENYGNAAVRSLNRASRAALTPYLTQRGVLIVAAEGEDIETHLAGSSGMHEIAVAAACEMFPILRPDHVRRAAFEADASDIDVDRLMGDLRTTLRAHGGEIVTRAEVTALSPGWQVQTTAGAFGAQIVVNAAGAWADQVAVLAGVAPLGLRACRRSAAILPAPDGHDVSGWPMLLSASEGFYAKPEAGRLMVSPADEDEVGPMDAWPDDMVLAEGLDRYAQAVTTPITRVERSWAGLRTFAPDRTPVCRWGAEGFLWLAGQGGYGVQTSPAMAAKAAGLVAQG</sequence>
<evidence type="ECO:0000259" key="2">
    <source>
        <dbReference type="Pfam" id="PF01266"/>
    </source>
</evidence>
<dbReference type="RefSeq" id="WP_166193395.1">
    <property type="nucleotide sequence ID" value="NZ_CP049811.1"/>
</dbReference>
<reference evidence="3 4" key="1">
    <citation type="submission" date="2020-03" db="EMBL/GenBank/DDBJ databases">
        <title>Complete genome sequence of Monaibacterium sp. ALG8 with diverse plasmids.</title>
        <authorList>
            <person name="Sun C."/>
        </authorList>
    </citation>
    <scope>NUCLEOTIDE SEQUENCE [LARGE SCALE GENOMIC DNA]</scope>
    <source>
        <strain evidence="3 4">ALG8</strain>
    </source>
</reference>
<organism evidence="3 4">
    <name type="scientific">Pontivivens nitratireducens</name>
    <dbReference type="NCBI Taxonomy" id="2758038"/>
    <lineage>
        <taxon>Bacteria</taxon>
        <taxon>Pseudomonadati</taxon>
        <taxon>Pseudomonadota</taxon>
        <taxon>Alphaproteobacteria</taxon>
        <taxon>Rhodobacterales</taxon>
        <taxon>Paracoccaceae</taxon>
        <taxon>Pontivivens</taxon>
    </lineage>
</organism>
<dbReference type="Proteomes" id="UP000500791">
    <property type="component" value="Chromosome"/>
</dbReference>
<evidence type="ECO:0000256" key="1">
    <source>
        <dbReference type="ARBA" id="ARBA00023002"/>
    </source>
</evidence>
<dbReference type="GO" id="GO:0016491">
    <property type="term" value="F:oxidoreductase activity"/>
    <property type="evidence" value="ECO:0007669"/>
    <property type="project" value="UniProtKB-KW"/>
</dbReference>
<dbReference type="Pfam" id="PF01266">
    <property type="entry name" value="DAO"/>
    <property type="match status" value="1"/>
</dbReference>
<dbReference type="AlphaFoldDB" id="A0A6G7VP71"/>
<dbReference type="Gene3D" id="3.30.9.10">
    <property type="entry name" value="D-Amino Acid Oxidase, subunit A, domain 2"/>
    <property type="match status" value="1"/>
</dbReference>
<dbReference type="InterPro" id="IPR036188">
    <property type="entry name" value="FAD/NAD-bd_sf"/>
</dbReference>
<dbReference type="Gene3D" id="3.50.50.60">
    <property type="entry name" value="FAD/NAD(P)-binding domain"/>
    <property type="match status" value="1"/>
</dbReference>
<feature type="domain" description="FAD dependent oxidoreductase" evidence="2">
    <location>
        <begin position="5"/>
        <end position="326"/>
    </location>
</feature>
<keyword evidence="4" id="KW-1185">Reference proteome</keyword>
<proteinExistence type="predicted"/>
<dbReference type="KEGG" id="mon:G8E03_14395"/>
<keyword evidence="1" id="KW-0560">Oxidoreductase</keyword>
<gene>
    <name evidence="3" type="ORF">G8E03_14395</name>
</gene>
<dbReference type="SUPFAM" id="SSF51905">
    <property type="entry name" value="FAD/NAD(P)-binding domain"/>
    <property type="match status" value="1"/>
</dbReference>
<dbReference type="PANTHER" id="PTHR13847:SF287">
    <property type="entry name" value="FAD-DEPENDENT OXIDOREDUCTASE DOMAIN-CONTAINING PROTEIN 1"/>
    <property type="match status" value="1"/>
</dbReference>
<accession>A0A6G7VP71</accession>